<keyword evidence="10 18" id="KW-0560">Oxidoreductase</keyword>
<evidence type="ECO:0000256" key="5">
    <source>
        <dbReference type="ARBA" id="ARBA00022692"/>
    </source>
</evidence>
<evidence type="ECO:0000256" key="19">
    <source>
        <dbReference type="RuleBase" id="RU361177"/>
    </source>
</evidence>
<evidence type="ECO:0000256" key="8">
    <source>
        <dbReference type="ARBA" id="ARBA00022857"/>
    </source>
</evidence>
<evidence type="ECO:0000256" key="7">
    <source>
        <dbReference type="ARBA" id="ARBA00022827"/>
    </source>
</evidence>
<keyword evidence="7 18" id="KW-0274">FAD</keyword>
<dbReference type="EMBL" id="JAWDGP010004193">
    <property type="protein sequence ID" value="KAK3766821.1"/>
    <property type="molecule type" value="Genomic_DNA"/>
</dbReference>
<keyword evidence="9 20" id="KW-1133">Transmembrane helix</keyword>
<comment type="caution">
    <text evidence="21">The sequence shown here is derived from an EMBL/GenBank/DDBJ whole genome shotgun (WGS) entry which is preliminary data.</text>
</comment>
<comment type="subcellular location">
    <subcellularLocation>
        <location evidence="2">Endoplasmic reticulum membrane</location>
        <topology evidence="2">Single-pass membrane protein</topology>
    </subcellularLocation>
</comment>
<keyword evidence="6 18" id="KW-0256">Endoplasmic reticulum</keyword>
<dbReference type="InterPro" id="IPR000960">
    <property type="entry name" value="Flavin_mOase"/>
</dbReference>
<evidence type="ECO:0000313" key="22">
    <source>
        <dbReference type="Proteomes" id="UP001283361"/>
    </source>
</evidence>
<comment type="catalytic activity">
    <reaction evidence="15">
        <text>hypotaurine + NADPH + O2 + H(+) = taurine + NADP(+) + H2O</text>
        <dbReference type="Rhea" id="RHEA:69819"/>
        <dbReference type="ChEBI" id="CHEBI:15377"/>
        <dbReference type="ChEBI" id="CHEBI:15378"/>
        <dbReference type="ChEBI" id="CHEBI:15379"/>
        <dbReference type="ChEBI" id="CHEBI:57783"/>
        <dbReference type="ChEBI" id="CHEBI:57853"/>
        <dbReference type="ChEBI" id="CHEBI:58349"/>
        <dbReference type="ChEBI" id="CHEBI:507393"/>
        <dbReference type="EC" id="1.14.13.8"/>
    </reaction>
    <physiologicalReaction direction="left-to-right" evidence="15">
        <dbReference type="Rhea" id="RHEA:69820"/>
    </physiologicalReaction>
</comment>
<comment type="cofactor">
    <cofactor evidence="1 18 19">
        <name>FAD</name>
        <dbReference type="ChEBI" id="CHEBI:57692"/>
    </cofactor>
</comment>
<gene>
    <name evidence="21" type="ORF">RRG08_051966</name>
</gene>
<proteinExistence type="inferred from homology"/>
<comment type="catalytic activity">
    <reaction evidence="16">
        <text>trimethylamine + NADPH + O2 = trimethylamine N-oxide + NADP(+) + H2O</text>
        <dbReference type="Rhea" id="RHEA:31979"/>
        <dbReference type="ChEBI" id="CHEBI:15377"/>
        <dbReference type="ChEBI" id="CHEBI:15379"/>
        <dbReference type="ChEBI" id="CHEBI:15724"/>
        <dbReference type="ChEBI" id="CHEBI:57783"/>
        <dbReference type="ChEBI" id="CHEBI:58349"/>
        <dbReference type="ChEBI" id="CHEBI:58389"/>
        <dbReference type="EC" id="1.14.13.148"/>
    </reaction>
    <physiologicalReaction direction="left-to-right" evidence="16">
        <dbReference type="Rhea" id="RHEA:31980"/>
    </physiologicalReaction>
</comment>
<dbReference type="GO" id="GO:0034899">
    <property type="term" value="F:trimethylamine monooxygenase activity"/>
    <property type="evidence" value="ECO:0007669"/>
    <property type="project" value="UniProtKB-EC"/>
</dbReference>
<dbReference type="PIRSF" id="PIRSF000332">
    <property type="entry name" value="FMO"/>
    <property type="match status" value="1"/>
</dbReference>
<name>A0AAE0ZDC2_9GAST</name>
<dbReference type="PRINTS" id="PR00370">
    <property type="entry name" value="FMOXYGENASE"/>
</dbReference>
<evidence type="ECO:0000256" key="16">
    <source>
        <dbReference type="ARBA" id="ARBA00048088"/>
    </source>
</evidence>
<dbReference type="GO" id="GO:0005789">
    <property type="term" value="C:endoplasmic reticulum membrane"/>
    <property type="evidence" value="ECO:0007669"/>
    <property type="project" value="UniProtKB-SubCell"/>
</dbReference>
<dbReference type="GO" id="GO:0050660">
    <property type="term" value="F:flavin adenine dinucleotide binding"/>
    <property type="evidence" value="ECO:0007669"/>
    <property type="project" value="InterPro"/>
</dbReference>
<feature type="transmembrane region" description="Helical" evidence="20">
    <location>
        <begin position="527"/>
        <end position="545"/>
    </location>
</feature>
<sequence length="548" mass="62074">MRSRVAIVGGGSSGVIAAKILAESGFTDIVCFERRDAIGGLWHFTDKKPQWIDEGRVNKGTVLNTSKEIMALSDFPMPENYPNFSHHTLVDEYLNSYAKHFEIYKYVKLNAEVASVKQHGTFESTGRWEVAWRDVTSDDSVVEIFDFVLIANGWVTCPKVPNFPGLENFKGKTIHSKEFTNSAEFSGMKCCVVGLGNSSVDVAMELSSCSTCRVVMSLRRGLWIQNRLGLAGKPYDHLLHSRFRWFVYSLLPRNVRLYLWRRKFNATVDHEVFGLSPPEQPDASHPIVFDDLPHKIACGRIRIKPNIRKFTRTGIVFEDGSFEDNVDLVVFATGYTLSMPFFKDSNVMELRESDLKLYKHMWVPGLSQQTLAFVGSTRPLGASFPTAELQARLVARVFKGEMQLPSEEEMRKDIARFKKDLEGRYVGAVGYSNRVDYLPHLDELAGQVGCKPNLVRYLLFDPVLFWHLMFGPGVSYQYRLDGPHTWPGARKAILTVTDRTCKSFGTFKATKTTSKEIGLSSTKINIWYLWLMMCFLLTGLSYAMASAF</sequence>
<keyword evidence="5 20" id="KW-0812">Transmembrane</keyword>
<keyword evidence="22" id="KW-1185">Reference proteome</keyword>
<evidence type="ECO:0000256" key="12">
    <source>
        <dbReference type="ARBA" id="ARBA00023136"/>
    </source>
</evidence>
<evidence type="ECO:0000256" key="17">
    <source>
        <dbReference type="ARBA" id="ARBA00049443"/>
    </source>
</evidence>
<keyword evidence="4 18" id="KW-0285">Flavoprotein</keyword>
<evidence type="ECO:0000256" key="4">
    <source>
        <dbReference type="ARBA" id="ARBA00022630"/>
    </source>
</evidence>
<organism evidence="21 22">
    <name type="scientific">Elysia crispata</name>
    <name type="common">lettuce slug</name>
    <dbReference type="NCBI Taxonomy" id="231223"/>
    <lineage>
        <taxon>Eukaryota</taxon>
        <taxon>Metazoa</taxon>
        <taxon>Spiralia</taxon>
        <taxon>Lophotrochozoa</taxon>
        <taxon>Mollusca</taxon>
        <taxon>Gastropoda</taxon>
        <taxon>Heterobranchia</taxon>
        <taxon>Euthyneura</taxon>
        <taxon>Panpulmonata</taxon>
        <taxon>Sacoglossa</taxon>
        <taxon>Placobranchoidea</taxon>
        <taxon>Plakobranchidae</taxon>
        <taxon>Elysia</taxon>
    </lineage>
</organism>
<evidence type="ECO:0000256" key="1">
    <source>
        <dbReference type="ARBA" id="ARBA00001974"/>
    </source>
</evidence>
<keyword evidence="12 18" id="KW-0472">Membrane</keyword>
<evidence type="ECO:0000256" key="3">
    <source>
        <dbReference type="ARBA" id="ARBA00009183"/>
    </source>
</evidence>
<evidence type="ECO:0000256" key="11">
    <source>
        <dbReference type="ARBA" id="ARBA00023033"/>
    </source>
</evidence>
<evidence type="ECO:0000256" key="2">
    <source>
        <dbReference type="ARBA" id="ARBA00004389"/>
    </source>
</evidence>
<protein>
    <recommendedName>
        <fullName evidence="19">Flavin-containing monooxygenase</fullName>
        <ecNumber evidence="19">1.-.-.-</ecNumber>
    </recommendedName>
</protein>
<evidence type="ECO:0000256" key="9">
    <source>
        <dbReference type="ARBA" id="ARBA00022989"/>
    </source>
</evidence>
<dbReference type="GO" id="GO:0004499">
    <property type="term" value="F:N,N-dimethylaniline monooxygenase activity"/>
    <property type="evidence" value="ECO:0007669"/>
    <property type="project" value="UniProtKB-UniRule"/>
</dbReference>
<dbReference type="Gene3D" id="3.50.50.60">
    <property type="entry name" value="FAD/NAD(P)-binding domain"/>
    <property type="match status" value="2"/>
</dbReference>
<evidence type="ECO:0000256" key="15">
    <source>
        <dbReference type="ARBA" id="ARBA00048041"/>
    </source>
</evidence>
<dbReference type="EC" id="1.-.-.-" evidence="19"/>
<dbReference type="InterPro" id="IPR050346">
    <property type="entry name" value="FMO-like"/>
</dbReference>
<comment type="similarity">
    <text evidence="3 18 19">Belongs to the FMO family.</text>
</comment>
<accession>A0AAE0ZDC2</accession>
<dbReference type="InterPro" id="IPR036188">
    <property type="entry name" value="FAD/NAD-bd_sf"/>
</dbReference>
<evidence type="ECO:0000256" key="6">
    <source>
        <dbReference type="ARBA" id="ARBA00022824"/>
    </source>
</evidence>
<reference evidence="21" key="1">
    <citation type="journal article" date="2023" name="G3 (Bethesda)">
        <title>A reference genome for the long-term kleptoplast-retaining sea slug Elysia crispata morphotype clarki.</title>
        <authorList>
            <person name="Eastman K.E."/>
            <person name="Pendleton A.L."/>
            <person name="Shaikh M.A."/>
            <person name="Suttiyut T."/>
            <person name="Ogas R."/>
            <person name="Tomko P."/>
            <person name="Gavelis G."/>
            <person name="Widhalm J.R."/>
            <person name="Wisecaver J.H."/>
        </authorList>
    </citation>
    <scope>NUCLEOTIDE SEQUENCE</scope>
    <source>
        <strain evidence="21">ECLA1</strain>
    </source>
</reference>
<dbReference type="SUPFAM" id="SSF51905">
    <property type="entry name" value="FAD/NAD(P)-binding domain"/>
    <property type="match status" value="2"/>
</dbReference>
<evidence type="ECO:0000256" key="10">
    <source>
        <dbReference type="ARBA" id="ARBA00023002"/>
    </source>
</evidence>
<keyword evidence="8 18" id="KW-0521">NADP</keyword>
<dbReference type="GO" id="GO:0050661">
    <property type="term" value="F:NADP binding"/>
    <property type="evidence" value="ECO:0007669"/>
    <property type="project" value="InterPro"/>
</dbReference>
<dbReference type="InterPro" id="IPR020946">
    <property type="entry name" value="Flavin_mOase-like"/>
</dbReference>
<dbReference type="PANTHER" id="PTHR23023">
    <property type="entry name" value="DIMETHYLANILINE MONOOXYGENASE"/>
    <property type="match status" value="1"/>
</dbReference>
<evidence type="ECO:0000313" key="21">
    <source>
        <dbReference type="EMBL" id="KAK3766821.1"/>
    </source>
</evidence>
<keyword evidence="11 18" id="KW-0503">Monooxygenase</keyword>
<comment type="catalytic activity">
    <reaction evidence="14">
        <text>hypotaurine + NADH + O2 + H(+) = taurine + NAD(+) + H2O</text>
        <dbReference type="Rhea" id="RHEA:74111"/>
        <dbReference type="ChEBI" id="CHEBI:15377"/>
        <dbReference type="ChEBI" id="CHEBI:15378"/>
        <dbReference type="ChEBI" id="CHEBI:15379"/>
        <dbReference type="ChEBI" id="CHEBI:57540"/>
        <dbReference type="ChEBI" id="CHEBI:57853"/>
        <dbReference type="ChEBI" id="CHEBI:57945"/>
        <dbReference type="ChEBI" id="CHEBI:507393"/>
        <dbReference type="EC" id="1.14.13.8"/>
    </reaction>
    <physiologicalReaction direction="left-to-right" evidence="14">
        <dbReference type="Rhea" id="RHEA:74112"/>
    </physiologicalReaction>
</comment>
<dbReference type="Pfam" id="PF00743">
    <property type="entry name" value="FMO-like"/>
    <property type="match status" value="1"/>
</dbReference>
<comment type="function">
    <text evidence="13">Broad spectrum monooxygenase that catalyzes the oxygenation of a wide variety of nitrogen- and sulfur-containing compounds including xenobiotics. Catalyzes the S-oxygenation of hypotaurine to produce taurine, an organic osmolyte involved in cell volume regulation as well as a variety of cytoprotective and developmental processes. In vitro, catalyzes the N-oxygenation of trimethylamine (TMA) to produce trimethylamine N-oxide (TMAO) and could therefore participate to the detoxification of this compound that is generated by the action of gut microbiota from dietary precursors such as choline, choline containing compounds, betaine or L-carnitine.</text>
</comment>
<dbReference type="Proteomes" id="UP001283361">
    <property type="component" value="Unassembled WGS sequence"/>
</dbReference>
<evidence type="ECO:0000256" key="14">
    <source>
        <dbReference type="ARBA" id="ARBA00047338"/>
    </source>
</evidence>
<dbReference type="FunFam" id="3.50.50.60:FF:000159">
    <property type="entry name" value="Dimethylaniline monooxygenase [N-oxide-forming]"/>
    <property type="match status" value="1"/>
</dbReference>
<evidence type="ECO:0000256" key="20">
    <source>
        <dbReference type="SAM" id="Phobius"/>
    </source>
</evidence>
<evidence type="ECO:0000256" key="18">
    <source>
        <dbReference type="PIRNR" id="PIRNR000332"/>
    </source>
</evidence>
<evidence type="ECO:0000256" key="13">
    <source>
        <dbReference type="ARBA" id="ARBA00045957"/>
    </source>
</evidence>
<dbReference type="AlphaFoldDB" id="A0AAE0ZDC2"/>
<comment type="catalytic activity">
    <reaction evidence="17">
        <text>N,N-dimethylaniline + NADPH + O2 + H(+) = N,N-dimethylaniline N-oxide + NADP(+) + H2O</text>
        <dbReference type="Rhea" id="RHEA:24468"/>
        <dbReference type="ChEBI" id="CHEBI:15377"/>
        <dbReference type="ChEBI" id="CHEBI:15378"/>
        <dbReference type="ChEBI" id="CHEBI:15379"/>
        <dbReference type="ChEBI" id="CHEBI:16269"/>
        <dbReference type="ChEBI" id="CHEBI:17735"/>
        <dbReference type="ChEBI" id="CHEBI:57783"/>
        <dbReference type="ChEBI" id="CHEBI:58349"/>
        <dbReference type="EC" id="1.14.13.8"/>
    </reaction>
    <physiologicalReaction direction="left-to-right" evidence="17">
        <dbReference type="Rhea" id="RHEA:24469"/>
    </physiologicalReaction>
</comment>